<feature type="non-terminal residue" evidence="1">
    <location>
        <position position="1"/>
    </location>
</feature>
<dbReference type="AlphaFoldDB" id="X1N3B4"/>
<reference evidence="1" key="1">
    <citation type="journal article" date="2014" name="Front. Microbiol.">
        <title>High frequency of phylogenetically diverse reductive dehalogenase-homologous genes in deep subseafloor sedimentary metagenomes.</title>
        <authorList>
            <person name="Kawai M."/>
            <person name="Futagami T."/>
            <person name="Toyoda A."/>
            <person name="Takaki Y."/>
            <person name="Nishi S."/>
            <person name="Hori S."/>
            <person name="Arai W."/>
            <person name="Tsubouchi T."/>
            <person name="Morono Y."/>
            <person name="Uchiyama I."/>
            <person name="Ito T."/>
            <person name="Fujiyama A."/>
            <person name="Inagaki F."/>
            <person name="Takami H."/>
        </authorList>
    </citation>
    <scope>NUCLEOTIDE SEQUENCE</scope>
    <source>
        <strain evidence="1">Expedition CK06-06</strain>
    </source>
</reference>
<name>X1N3B4_9ZZZZ</name>
<proteinExistence type="predicted"/>
<sequence>TKYLSKIHAGRASTSWERDSSPTSNFIEATNKGDFTLSVMWLFRKRAYSISGDFIDLITTMSNSKPAPRGQVNMSGELVWEWRLMGFHTGGLPGVSGVPWSHRLSLKGIRAVLASPGYGKREVPS</sequence>
<gene>
    <name evidence="1" type="ORF">S06H3_46075</name>
</gene>
<accession>X1N3B4</accession>
<protein>
    <submittedName>
        <fullName evidence="1">Uncharacterized protein</fullName>
    </submittedName>
</protein>
<dbReference type="EMBL" id="BARV01028833">
    <property type="protein sequence ID" value="GAI38058.1"/>
    <property type="molecule type" value="Genomic_DNA"/>
</dbReference>
<organism evidence="1">
    <name type="scientific">marine sediment metagenome</name>
    <dbReference type="NCBI Taxonomy" id="412755"/>
    <lineage>
        <taxon>unclassified sequences</taxon>
        <taxon>metagenomes</taxon>
        <taxon>ecological metagenomes</taxon>
    </lineage>
</organism>
<comment type="caution">
    <text evidence="1">The sequence shown here is derived from an EMBL/GenBank/DDBJ whole genome shotgun (WGS) entry which is preliminary data.</text>
</comment>
<evidence type="ECO:0000313" key="1">
    <source>
        <dbReference type="EMBL" id="GAI38058.1"/>
    </source>
</evidence>